<evidence type="ECO:0000313" key="2">
    <source>
        <dbReference type="Proteomes" id="UP000799436"/>
    </source>
</evidence>
<protein>
    <submittedName>
        <fullName evidence="1">Uncharacterized protein</fullName>
    </submittedName>
</protein>
<reference evidence="1" key="1">
    <citation type="journal article" date="2020" name="Stud. Mycol.">
        <title>101 Dothideomycetes genomes: a test case for predicting lifestyles and emergence of pathogens.</title>
        <authorList>
            <person name="Haridas S."/>
            <person name="Albert R."/>
            <person name="Binder M."/>
            <person name="Bloem J."/>
            <person name="Labutti K."/>
            <person name="Salamov A."/>
            <person name="Andreopoulos B."/>
            <person name="Baker S."/>
            <person name="Barry K."/>
            <person name="Bills G."/>
            <person name="Bluhm B."/>
            <person name="Cannon C."/>
            <person name="Castanera R."/>
            <person name="Culley D."/>
            <person name="Daum C."/>
            <person name="Ezra D."/>
            <person name="Gonzalez J."/>
            <person name="Henrissat B."/>
            <person name="Kuo A."/>
            <person name="Liang C."/>
            <person name="Lipzen A."/>
            <person name="Lutzoni F."/>
            <person name="Magnuson J."/>
            <person name="Mondo S."/>
            <person name="Nolan M."/>
            <person name="Ohm R."/>
            <person name="Pangilinan J."/>
            <person name="Park H.-J."/>
            <person name="Ramirez L."/>
            <person name="Alfaro M."/>
            <person name="Sun H."/>
            <person name="Tritt A."/>
            <person name="Yoshinaga Y."/>
            <person name="Zwiers L.-H."/>
            <person name="Turgeon B."/>
            <person name="Goodwin S."/>
            <person name="Spatafora J."/>
            <person name="Crous P."/>
            <person name="Grigoriev I."/>
        </authorList>
    </citation>
    <scope>NUCLEOTIDE SEQUENCE</scope>
    <source>
        <strain evidence="1">CBS 116005</strain>
    </source>
</reference>
<name>A0A6G1KW19_9PEZI</name>
<dbReference type="EMBL" id="ML995907">
    <property type="protein sequence ID" value="KAF2764873.1"/>
    <property type="molecule type" value="Genomic_DNA"/>
</dbReference>
<dbReference type="AlphaFoldDB" id="A0A6G1KW19"/>
<dbReference type="Proteomes" id="UP000799436">
    <property type="component" value="Unassembled WGS sequence"/>
</dbReference>
<dbReference type="SUPFAM" id="SSF69349">
    <property type="entry name" value="Phage fibre proteins"/>
    <property type="match status" value="1"/>
</dbReference>
<proteinExistence type="predicted"/>
<sequence length="155" mass="16651">MYVVVSQESKVKALVSFWRNIELGGVLQGGLAVGPLLSDLLPYWTSHTVDLPVAVILGYYHLALVFRRECGNFTLAVGNDFTLTASDDFTLTASDDFTLTISDDFTLTAGGDFTLTVGGDFTLAEGDDFTLAGGIFVLTGINNIIQGNNREACRT</sequence>
<gene>
    <name evidence="1" type="ORF">EJ03DRAFT_355368</name>
</gene>
<evidence type="ECO:0000313" key="1">
    <source>
        <dbReference type="EMBL" id="KAF2764873.1"/>
    </source>
</evidence>
<accession>A0A6G1KW19</accession>
<organism evidence="1 2">
    <name type="scientific">Teratosphaeria nubilosa</name>
    <dbReference type="NCBI Taxonomy" id="161662"/>
    <lineage>
        <taxon>Eukaryota</taxon>
        <taxon>Fungi</taxon>
        <taxon>Dikarya</taxon>
        <taxon>Ascomycota</taxon>
        <taxon>Pezizomycotina</taxon>
        <taxon>Dothideomycetes</taxon>
        <taxon>Dothideomycetidae</taxon>
        <taxon>Mycosphaerellales</taxon>
        <taxon>Teratosphaeriaceae</taxon>
        <taxon>Teratosphaeria</taxon>
    </lineage>
</organism>
<keyword evidence="2" id="KW-1185">Reference proteome</keyword>